<evidence type="ECO:0008006" key="4">
    <source>
        <dbReference type="Google" id="ProtNLM"/>
    </source>
</evidence>
<protein>
    <recommendedName>
        <fullName evidence="4">Pseudouridine synthase RsuA/RluA-like domain-containing protein</fullName>
    </recommendedName>
</protein>
<dbReference type="GO" id="GO:0009982">
    <property type="term" value="F:pseudouridine synthase activity"/>
    <property type="evidence" value="ECO:0007669"/>
    <property type="project" value="TreeGrafter"/>
</dbReference>
<accession>A0A7J6PVR6</accession>
<keyword evidence="3" id="KW-1185">Reference proteome</keyword>
<evidence type="ECO:0000256" key="1">
    <source>
        <dbReference type="ARBA" id="ARBA00010876"/>
    </source>
</evidence>
<reference evidence="2 3" key="1">
    <citation type="submission" date="2020-04" db="EMBL/GenBank/DDBJ databases">
        <title>Perkinsus olseni comparative genomics.</title>
        <authorList>
            <person name="Bogema D.R."/>
        </authorList>
    </citation>
    <scope>NUCLEOTIDE SEQUENCE [LARGE SCALE GENOMIC DNA]</scope>
    <source>
        <strain evidence="2 3">ATCC PRA-207</strain>
    </source>
</reference>
<dbReference type="AlphaFoldDB" id="A0A7J6PVR6"/>
<dbReference type="PANTHER" id="PTHR21600">
    <property type="entry name" value="MITOCHONDRIAL RNA PSEUDOURIDINE SYNTHASE"/>
    <property type="match status" value="1"/>
</dbReference>
<organism evidence="2 3">
    <name type="scientific">Perkinsus olseni</name>
    <name type="common">Perkinsus atlanticus</name>
    <dbReference type="NCBI Taxonomy" id="32597"/>
    <lineage>
        <taxon>Eukaryota</taxon>
        <taxon>Sar</taxon>
        <taxon>Alveolata</taxon>
        <taxon>Perkinsozoa</taxon>
        <taxon>Perkinsea</taxon>
        <taxon>Perkinsida</taxon>
        <taxon>Perkinsidae</taxon>
        <taxon>Perkinsus</taxon>
    </lineage>
</organism>
<evidence type="ECO:0000313" key="3">
    <source>
        <dbReference type="Proteomes" id="UP000553632"/>
    </source>
</evidence>
<name>A0A7J6PVR6_PEROL</name>
<evidence type="ECO:0000313" key="2">
    <source>
        <dbReference type="EMBL" id="KAF4700122.1"/>
    </source>
</evidence>
<dbReference type="GO" id="GO:0000455">
    <property type="term" value="P:enzyme-directed rRNA pseudouridine synthesis"/>
    <property type="evidence" value="ECO:0007669"/>
    <property type="project" value="TreeGrafter"/>
</dbReference>
<dbReference type="Proteomes" id="UP000553632">
    <property type="component" value="Unassembled WGS sequence"/>
</dbReference>
<comment type="similarity">
    <text evidence="1">Belongs to the pseudouridine synthase RluA family.</text>
</comment>
<gene>
    <name evidence="2" type="ORF">FOZ63_009589</name>
</gene>
<sequence length="683" mass="76276">MVSKRPLIYEEDGLRYVTPYERSFEIRIKERWAGKTIAELFADDFRFLGRGLAGSAFRLLRDGDLKLARGRKEFRADEGHRVAPGESLWLRSISVENPIPATPMKIFMETDEFLAVDKPCGLPVHLQSIGLPIVNDEKYGGVFDERHPFAIRRLPGRGGISDVTIPGGIFLHACSYSARLDDGTEFHLRTDAPVWAEELCLAFSVLRLMLGRYLLLIITSHISRVLAEEFYGTYCHSKKLFPYPEVPFDNFCADLYQRDEVDVDARLRFSTRNNVEVATPVVPLEWEMEEMHTFEVHKLVVNSTELRNGTGLNEWLNKAGKLLKLDAKLSPESLRIYPTPSTRYRYKYRLTVAIGKYHLVLDDEEPVLYREFARRNKSPEEGVLTARPRPAVAVSRSEGRVEVGSYEVHGQPSGCLSTKIDIREGDEALEAKFTFKLADGSEEITDHMVLSGDRVMKVDKEVADPMIVMLSEMYVWNVQAATNIRGLALGTITIEAKGNKQILVNLGRARDGSPAATAILDRVSGTEREPTILGDRAATVRLSTAAVSPRVSTPYVAPVKAGTYSVFGHPSGCLSTEVDIREKDEALEARFTFDLPEGNGETIDYMRLSGDRVMKIDEGDTDPTDVMVAEMQVWNVQEHTGVRDLALNNIGIEPNGDDRVLLHLGVARDGSPAETVELANVSS</sequence>
<comment type="caution">
    <text evidence="2">The sequence shown here is derived from an EMBL/GenBank/DDBJ whole genome shotgun (WGS) entry which is preliminary data.</text>
</comment>
<proteinExistence type="inferred from homology"/>
<dbReference type="PANTHER" id="PTHR21600:SF87">
    <property type="entry name" value="RNA PSEUDOURIDYLATE SYNTHASE DOMAIN-CONTAINING PROTEIN 1"/>
    <property type="match status" value="1"/>
</dbReference>
<dbReference type="EMBL" id="JABANO010037476">
    <property type="protein sequence ID" value="KAF4700122.1"/>
    <property type="molecule type" value="Genomic_DNA"/>
</dbReference>
<dbReference type="InterPro" id="IPR050188">
    <property type="entry name" value="RluA_PseudoU_synthase"/>
</dbReference>